<evidence type="ECO:0000259" key="1">
    <source>
        <dbReference type="Pfam" id="PF05598"/>
    </source>
</evidence>
<dbReference type="RefSeq" id="WP_159343425.1">
    <property type="nucleotide sequence ID" value="NZ_CP024621.1"/>
</dbReference>
<gene>
    <name evidence="2" type="ORF">CTT34_16735</name>
</gene>
<dbReference type="InterPro" id="IPR008490">
    <property type="entry name" value="Transposase_InsH_N"/>
</dbReference>
<dbReference type="KEGG" id="hmd:CTT34_16735"/>
<evidence type="ECO:0000313" key="3">
    <source>
        <dbReference type="Proteomes" id="UP000463949"/>
    </source>
</evidence>
<dbReference type="PANTHER" id="PTHR35604:SF2">
    <property type="entry name" value="TRANSPOSASE INSH FOR INSERTION SEQUENCE ELEMENT IS5A-RELATED"/>
    <property type="match status" value="1"/>
</dbReference>
<organism evidence="2 3">
    <name type="scientific">Vreelandella aquamarina</name>
    <dbReference type="NCBI Taxonomy" id="77097"/>
    <lineage>
        <taxon>Bacteria</taxon>
        <taxon>Pseudomonadati</taxon>
        <taxon>Pseudomonadota</taxon>
        <taxon>Gammaproteobacteria</taxon>
        <taxon>Oceanospirillales</taxon>
        <taxon>Halomonadaceae</taxon>
        <taxon>Vreelandella</taxon>
    </lineage>
</organism>
<reference evidence="2 3" key="1">
    <citation type="submission" date="2017-10" db="EMBL/GenBank/DDBJ databases">
        <title>Coral associated bacteria.</title>
        <authorList>
            <person name="Wang X."/>
        </authorList>
    </citation>
    <scope>NUCLEOTIDE SEQUENCE [LARGE SCALE GENOMIC DNA]</scope>
    <source>
        <strain evidence="2 3">SCSIO 43005</strain>
    </source>
</reference>
<dbReference type="OrthoDB" id="9774608at2"/>
<proteinExistence type="predicted"/>
<protein>
    <submittedName>
        <fullName evidence="2">IS5/IS1182 family transposase</fullName>
    </submittedName>
</protein>
<dbReference type="AlphaFoldDB" id="A0A857GPL8"/>
<evidence type="ECO:0000313" key="2">
    <source>
        <dbReference type="EMBL" id="QHD51200.1"/>
    </source>
</evidence>
<dbReference type="Proteomes" id="UP000463949">
    <property type="component" value="Chromosome"/>
</dbReference>
<accession>A0A857GPL8</accession>
<name>A0A857GPL8_9GAMM</name>
<dbReference type="PANTHER" id="PTHR35604">
    <property type="entry name" value="TRANSPOSASE INSH FOR INSERTION SEQUENCE ELEMENT IS5A-RELATED"/>
    <property type="match status" value="1"/>
</dbReference>
<sequence>MKQISFAQAEHQNKKKVTRRERFLAQMEALVPWQRLIDALSPSYFPNAAGKRGRPPIGLERMLRIYFLQQWYALADEALEDAIYDSQAMRDFVGIDLAIESVPDATTLLRFRHLLEKHALTQRIFEEINAHLAEKGLFMREGTIVADVTMVRHLVREDGKRIDGDTGCFGMGKYLVEEKQSSETRCFAPVRRSAIKKMEDSWKKTLMLAFEKTKTNIYAKVEHPFHVIKNLFGYRKVCYKGLTKKNQAQLFSLFALANLVLAGRCQKHVHGGSVS</sequence>
<dbReference type="Pfam" id="PF05598">
    <property type="entry name" value="DUF772"/>
    <property type="match status" value="1"/>
</dbReference>
<feature type="domain" description="Transposase InsH N-terminal" evidence="1">
    <location>
        <begin position="14"/>
        <end position="113"/>
    </location>
</feature>
<dbReference type="EMBL" id="CP024621">
    <property type="protein sequence ID" value="QHD51200.1"/>
    <property type="molecule type" value="Genomic_DNA"/>
</dbReference>